<evidence type="ECO:0000313" key="3">
    <source>
        <dbReference type="RefSeq" id="XP_005182151.2"/>
    </source>
</evidence>
<dbReference type="eggNOG" id="ENOG502T8HV">
    <property type="taxonomic scope" value="Eukaryota"/>
</dbReference>
<organism evidence="2 3">
    <name type="scientific">Musca domestica</name>
    <name type="common">House fly</name>
    <dbReference type="NCBI Taxonomy" id="7370"/>
    <lineage>
        <taxon>Eukaryota</taxon>
        <taxon>Metazoa</taxon>
        <taxon>Ecdysozoa</taxon>
        <taxon>Arthropoda</taxon>
        <taxon>Hexapoda</taxon>
        <taxon>Insecta</taxon>
        <taxon>Pterygota</taxon>
        <taxon>Neoptera</taxon>
        <taxon>Endopterygota</taxon>
        <taxon>Diptera</taxon>
        <taxon>Brachycera</taxon>
        <taxon>Muscomorpha</taxon>
        <taxon>Muscoidea</taxon>
        <taxon>Muscidae</taxon>
        <taxon>Musca</taxon>
    </lineage>
</organism>
<proteinExistence type="predicted"/>
<dbReference type="VEuPathDB" id="VectorBase:MDOA011515"/>
<accession>A0A9J7CT42</accession>
<dbReference type="Proteomes" id="UP001652621">
    <property type="component" value="Unplaced"/>
</dbReference>
<dbReference type="SMART" id="SM00675">
    <property type="entry name" value="DM11"/>
    <property type="match status" value="1"/>
</dbReference>
<dbReference type="RefSeq" id="XP_005182151.2">
    <property type="nucleotide sequence ID" value="XM_005182094.3"/>
</dbReference>
<dbReference type="GeneID" id="101888069"/>
<dbReference type="VEuPathDB" id="VectorBase:MDOMA2_018786"/>
<keyword evidence="1" id="KW-0732">Signal</keyword>
<name>A0A9J7CT42_MUSDO</name>
<keyword evidence="2" id="KW-1185">Reference proteome</keyword>
<evidence type="ECO:0000256" key="1">
    <source>
        <dbReference type="SAM" id="SignalP"/>
    </source>
</evidence>
<feature type="chain" id="PRO_5047514121" evidence="1">
    <location>
        <begin position="24"/>
        <end position="198"/>
    </location>
</feature>
<protein>
    <submittedName>
        <fullName evidence="3">Uncharacterized protein LOC101888069</fullName>
    </submittedName>
</protein>
<reference evidence="3" key="1">
    <citation type="submission" date="2025-08" db="UniProtKB">
        <authorList>
            <consortium name="RefSeq"/>
        </authorList>
    </citation>
    <scope>IDENTIFICATION</scope>
    <source>
        <strain evidence="3">Aabys</strain>
        <tissue evidence="3">Whole body</tissue>
    </source>
</reference>
<gene>
    <name evidence="3" type="primary">LOC101888069</name>
</gene>
<dbReference type="InterPro" id="IPR006601">
    <property type="entry name" value="Uncharacterised_DM11_DROME"/>
</dbReference>
<feature type="signal peptide" evidence="1">
    <location>
        <begin position="1"/>
        <end position="23"/>
    </location>
</feature>
<evidence type="ECO:0000313" key="2">
    <source>
        <dbReference type="Proteomes" id="UP001652621"/>
    </source>
</evidence>
<sequence length="198" mass="22960">MIKRSSKILTLLYFLLSLGPVYGELYEFILDNDEVFDKCPGMPDNNGIHDLFDMTNITMVYREGRVYISGNSACKWEGVEPTDRITSRGELLKFQQGDWQPTPISASTDDFCAIQFVPTSLTYPVWGRHINPEDRKCVNNFGQIYHYRPFAFNTKYMFSHNMEGRHKIVVTTAAYDTSNRKRPKERCVQIFGEFVKVN</sequence>
<dbReference type="OrthoDB" id="7975395at2759"/>